<protein>
    <submittedName>
        <fullName evidence="1">Uncharacterized protein</fullName>
    </submittedName>
</protein>
<organism evidence="1 2">
    <name type="scientific">Pseudomonas viridiflava</name>
    <name type="common">Phytomonas viridiflava</name>
    <dbReference type="NCBI Taxonomy" id="33069"/>
    <lineage>
        <taxon>Bacteria</taxon>
        <taxon>Pseudomonadati</taxon>
        <taxon>Pseudomonadota</taxon>
        <taxon>Gammaproteobacteria</taxon>
        <taxon>Pseudomonadales</taxon>
        <taxon>Pseudomonadaceae</taxon>
        <taxon>Pseudomonas</taxon>
    </lineage>
</organism>
<keyword evidence="2" id="KW-1185">Reference proteome</keyword>
<accession>A0ABU7N7Z9</accession>
<evidence type="ECO:0000313" key="2">
    <source>
        <dbReference type="Proteomes" id="UP001343600"/>
    </source>
</evidence>
<reference evidence="1 2" key="1">
    <citation type="submission" date="2024-01" db="EMBL/GenBank/DDBJ databases">
        <title>Characterization of Pseudomonas viridiflava in Georgia, USA.</title>
        <authorList>
            <person name="Zhao M."/>
            <person name="Dutta B."/>
        </authorList>
    </citation>
    <scope>NUCLEOTIDE SEQUENCE [LARGE SCALE GENOMIC DNA]</scope>
    <source>
        <strain evidence="1 2">21GA0539</strain>
    </source>
</reference>
<dbReference type="EMBL" id="JAZEIP010000019">
    <property type="protein sequence ID" value="MEE4041074.1"/>
    <property type="molecule type" value="Genomic_DNA"/>
</dbReference>
<dbReference type="RefSeq" id="WP_122845841.1">
    <property type="nucleotide sequence ID" value="NZ_JAZEIH010000023.1"/>
</dbReference>
<gene>
    <name evidence="1" type="ORF">V2I87_13315</name>
</gene>
<proteinExistence type="predicted"/>
<name>A0ABU7N7Z9_PSEVI</name>
<dbReference type="Proteomes" id="UP001343600">
    <property type="component" value="Unassembled WGS sequence"/>
</dbReference>
<sequence>MSLSHDSVLCGNNLVSFGEGFSADLRQDILDCLLHAQFRADDETSLQRNWRGWLEAYRGAVDDAGAQRTAIIADSTFMIRRLRDLRHEPFLNGFPSAELRELFGHSFDTLMNSGQAKAFFNSWFSSGRSESIQVVPCVMSGEGKASIMLCGLQMTTMAFRKGFFPWQVLSGEMRVDCAGAAYLFSRELFDPARLRIQDELARRAREAVIQL</sequence>
<comment type="caution">
    <text evidence="1">The sequence shown here is derived from an EMBL/GenBank/DDBJ whole genome shotgun (WGS) entry which is preliminary data.</text>
</comment>
<evidence type="ECO:0000313" key="1">
    <source>
        <dbReference type="EMBL" id="MEE4041074.1"/>
    </source>
</evidence>